<dbReference type="eggNOG" id="COG0246">
    <property type="taxonomic scope" value="Bacteria"/>
</dbReference>
<evidence type="ECO:0000256" key="1">
    <source>
        <dbReference type="ARBA" id="ARBA00023002"/>
    </source>
</evidence>
<sequence>MKVLDYYYNRKAIQTGILHIGVGNFHRAHQAFYTNQLLRDEDQSEWGICGASLLPSDEKIVNNLRSQNLEYTLTVCGRDGRDEVYKIGAINDLIWTVEAPQDLLNKIADSSTKIITLTITEGGYNLDKATNEFILENESIQHDLKNPESPTTVFGFITEGLRLRKAKGSGSITILSCDNLQHNGNTARNAFTTFIAAQDKDMAEWVQQNVTFPNSMVDRITPVTTPEDVKRLNEKSGITDKAPVYCEDFVQWVIEDNFIAGRPAWERVGVTFTKDVTAYENMKLSLLNASHTLLSYPSFLAGYRKVDEAMRDKDILNFVQSFMDIDITPHVPAPKGIDLNEYKQTLTERFANRSVSDQISRLCSDGISKFPVYIMPNLIKMINHEQDLSRVTFLFAAYRHYLKYKVDDNGLSYEIAEPWITSEDQELISSDNVLDFLNISAFRSISLGTVIPFTTLYISFTERIKNEGIKPVLQSIIVQPKISS</sequence>
<dbReference type="InterPro" id="IPR013131">
    <property type="entry name" value="Mannitol_DH_N"/>
</dbReference>
<dbReference type="Proteomes" id="UP000028933">
    <property type="component" value="Chromosome"/>
</dbReference>
<keyword evidence="1" id="KW-0560">Oxidoreductase</keyword>
<evidence type="ECO:0000259" key="4">
    <source>
        <dbReference type="Pfam" id="PF08125"/>
    </source>
</evidence>
<feature type="domain" description="Mannitol dehydrogenase C-terminal" evidence="4">
    <location>
        <begin position="275"/>
        <end position="442"/>
    </location>
</feature>
<dbReference type="InterPro" id="IPR036291">
    <property type="entry name" value="NAD(P)-bd_dom_sf"/>
</dbReference>
<reference evidence="5" key="1">
    <citation type="journal article" date="2013" name="Lancet">
        <title>First case of E anophelis outbreak in an intensive-care unit.</title>
        <authorList>
            <person name="Teo J."/>
            <person name="Tan S.Y."/>
            <person name="Tay M."/>
            <person name="Ding Y."/>
            <person name="Kjelleberg S."/>
            <person name="Givskov M."/>
            <person name="Lin R.T."/>
            <person name="Yang L."/>
        </authorList>
    </citation>
    <scope>NUCLEOTIDE SEQUENCE [LARGE SCALE GENOMIC DNA]</scope>
    <source>
        <strain evidence="5">NUHP1</strain>
    </source>
</reference>
<protein>
    <submittedName>
        <fullName evidence="5">Multiple polyol-specific dehydrogenase</fullName>
    </submittedName>
</protein>
<dbReference type="InterPro" id="IPR000669">
    <property type="entry name" value="Mannitol_DH"/>
</dbReference>
<dbReference type="PRINTS" id="PR00084">
    <property type="entry name" value="MTLDHDRGNASE"/>
</dbReference>
<evidence type="ECO:0000256" key="2">
    <source>
        <dbReference type="ARBA" id="ARBA00023027"/>
    </source>
</evidence>
<dbReference type="InterPro" id="IPR008927">
    <property type="entry name" value="6-PGluconate_DH-like_C_sf"/>
</dbReference>
<feature type="domain" description="Mannitol dehydrogenase N-terminal" evidence="3">
    <location>
        <begin position="16"/>
        <end position="266"/>
    </location>
</feature>
<dbReference type="RefSeq" id="WP_024565427.1">
    <property type="nucleotide sequence ID" value="NZ_CP007547.1"/>
</dbReference>
<proteinExistence type="predicted"/>
<evidence type="ECO:0000259" key="3">
    <source>
        <dbReference type="Pfam" id="PF01232"/>
    </source>
</evidence>
<accession>A0A077EBE1</accession>
<reference evidence="5" key="2">
    <citation type="journal article" date="2015" name="Genome Biol. Evol.">
        <title>Complete Genome Sequence and Transcriptomic Analysis of the Novel Pathogen Elizabethkingia anophelis in Response to Oxidative Stress.</title>
        <authorList>
            <person name="Li Y."/>
            <person name="Liu Y."/>
            <person name="Chew S.C."/>
            <person name="Tay M."/>
            <person name="Salido M.M."/>
            <person name="Teo J."/>
            <person name="Lauro F.M."/>
            <person name="Givskov M."/>
            <person name="Yang L."/>
        </authorList>
    </citation>
    <scope>NUCLEOTIDE SEQUENCE</scope>
    <source>
        <strain evidence="5">NUHP1</strain>
    </source>
</reference>
<dbReference type="STRING" id="1338011.BD94_0193"/>
<dbReference type="PANTHER" id="PTHR43362:SF1">
    <property type="entry name" value="MANNITOL DEHYDROGENASE 2-RELATED"/>
    <property type="match status" value="1"/>
</dbReference>
<dbReference type="HOGENOM" id="CLU_027324_0_1_10"/>
<dbReference type="KEGG" id="eao:BD94_0193"/>
<dbReference type="Gene3D" id="1.10.1040.10">
    <property type="entry name" value="N-(1-d-carboxylethyl)-l-norvaline Dehydrogenase, domain 2"/>
    <property type="match status" value="1"/>
</dbReference>
<dbReference type="SUPFAM" id="SSF51735">
    <property type="entry name" value="NAD(P)-binding Rossmann-fold domains"/>
    <property type="match status" value="1"/>
</dbReference>
<dbReference type="InterPro" id="IPR013328">
    <property type="entry name" value="6PGD_dom2"/>
</dbReference>
<dbReference type="Gene3D" id="3.40.50.720">
    <property type="entry name" value="NAD(P)-binding Rossmann-like Domain"/>
    <property type="match status" value="1"/>
</dbReference>
<keyword evidence="2" id="KW-0520">NAD</keyword>
<dbReference type="EMBL" id="CP007547">
    <property type="protein sequence ID" value="AIL43968.1"/>
    <property type="molecule type" value="Genomic_DNA"/>
</dbReference>
<organism evidence="5 6">
    <name type="scientific">Elizabethkingia anophelis NUHP1</name>
    <dbReference type="NCBI Taxonomy" id="1338011"/>
    <lineage>
        <taxon>Bacteria</taxon>
        <taxon>Pseudomonadati</taxon>
        <taxon>Bacteroidota</taxon>
        <taxon>Flavobacteriia</taxon>
        <taxon>Flavobacteriales</taxon>
        <taxon>Weeksellaceae</taxon>
        <taxon>Elizabethkingia</taxon>
    </lineage>
</organism>
<dbReference type="GO" id="GO:0016616">
    <property type="term" value="F:oxidoreductase activity, acting on the CH-OH group of donors, NAD or NADP as acceptor"/>
    <property type="evidence" value="ECO:0007669"/>
    <property type="project" value="TreeGrafter"/>
</dbReference>
<dbReference type="AlphaFoldDB" id="A0A077EBE1"/>
<name>A0A077EBE1_9FLAO</name>
<dbReference type="SUPFAM" id="SSF48179">
    <property type="entry name" value="6-phosphogluconate dehydrogenase C-terminal domain-like"/>
    <property type="match status" value="1"/>
</dbReference>
<dbReference type="InterPro" id="IPR050988">
    <property type="entry name" value="Mannitol_DH/Oxidoreductase"/>
</dbReference>
<dbReference type="Pfam" id="PF01232">
    <property type="entry name" value="Mannitol_dh"/>
    <property type="match status" value="1"/>
</dbReference>
<dbReference type="GO" id="GO:0019594">
    <property type="term" value="P:mannitol metabolic process"/>
    <property type="evidence" value="ECO:0007669"/>
    <property type="project" value="InterPro"/>
</dbReference>
<evidence type="ECO:0000313" key="5">
    <source>
        <dbReference type="EMBL" id="AIL43968.1"/>
    </source>
</evidence>
<evidence type="ECO:0000313" key="6">
    <source>
        <dbReference type="Proteomes" id="UP000028933"/>
    </source>
</evidence>
<dbReference type="PROSITE" id="PS00974">
    <property type="entry name" value="MANNITOL_DHGENASE"/>
    <property type="match status" value="1"/>
</dbReference>
<dbReference type="InterPro" id="IPR013118">
    <property type="entry name" value="Mannitol_DH_C"/>
</dbReference>
<dbReference type="Pfam" id="PF08125">
    <property type="entry name" value="Mannitol_dh_C"/>
    <property type="match status" value="1"/>
</dbReference>
<dbReference type="InterPro" id="IPR023027">
    <property type="entry name" value="Mannitol_DH_CS"/>
</dbReference>
<gene>
    <name evidence="5" type="ORF">BD94_0193</name>
</gene>
<dbReference type="PANTHER" id="PTHR43362">
    <property type="entry name" value="MANNITOL DEHYDROGENASE DSF1-RELATED"/>
    <property type="match status" value="1"/>
</dbReference>